<dbReference type="InterPro" id="IPR000873">
    <property type="entry name" value="AMP-dep_synth/lig_dom"/>
</dbReference>
<dbReference type="CDD" id="cd06173">
    <property type="entry name" value="MFS_MefA_like"/>
    <property type="match status" value="1"/>
</dbReference>
<feature type="region of interest" description="Disordered" evidence="4">
    <location>
        <begin position="675"/>
        <end position="730"/>
    </location>
</feature>
<feature type="region of interest" description="Disordered" evidence="4">
    <location>
        <begin position="1063"/>
        <end position="1082"/>
    </location>
</feature>
<dbReference type="InterPro" id="IPR009081">
    <property type="entry name" value="PP-bd_ACP"/>
</dbReference>
<protein>
    <recommendedName>
        <fullName evidence="6">Carrier domain-containing protein</fullName>
    </recommendedName>
</protein>
<feature type="region of interest" description="Disordered" evidence="4">
    <location>
        <begin position="1497"/>
        <end position="1516"/>
    </location>
</feature>
<dbReference type="CDD" id="cd05930">
    <property type="entry name" value="A_NRPS"/>
    <property type="match status" value="1"/>
</dbReference>
<dbReference type="Gene3D" id="3.40.50.1820">
    <property type="entry name" value="alpha/beta hydrolase"/>
    <property type="match status" value="1"/>
</dbReference>
<dbReference type="GO" id="GO:0043041">
    <property type="term" value="P:amino acid activation for nonribosomal peptide biosynthetic process"/>
    <property type="evidence" value="ECO:0007669"/>
    <property type="project" value="TreeGrafter"/>
</dbReference>
<evidence type="ECO:0000256" key="5">
    <source>
        <dbReference type="SAM" id="Phobius"/>
    </source>
</evidence>
<keyword evidence="2" id="KW-0596">Phosphopantetheine</keyword>
<keyword evidence="8" id="KW-1185">Reference proteome</keyword>
<dbReference type="Pfam" id="PF00668">
    <property type="entry name" value="Condensation"/>
    <property type="match status" value="2"/>
</dbReference>
<dbReference type="SUPFAM" id="SSF53474">
    <property type="entry name" value="alpha/beta-Hydrolases"/>
    <property type="match status" value="1"/>
</dbReference>
<dbReference type="GO" id="GO:0008610">
    <property type="term" value="P:lipid biosynthetic process"/>
    <property type="evidence" value="ECO:0007669"/>
    <property type="project" value="UniProtKB-ARBA"/>
</dbReference>
<dbReference type="Gene3D" id="3.40.50.980">
    <property type="match status" value="2"/>
</dbReference>
<dbReference type="Gene3D" id="3.30.300.30">
    <property type="match status" value="1"/>
</dbReference>
<keyword evidence="5" id="KW-1133">Transmembrane helix</keyword>
<feature type="transmembrane region" description="Helical" evidence="5">
    <location>
        <begin position="1817"/>
        <end position="1840"/>
    </location>
</feature>
<evidence type="ECO:0000313" key="7">
    <source>
        <dbReference type="EMBL" id="GIH78889.1"/>
    </source>
</evidence>
<dbReference type="SMART" id="SM00823">
    <property type="entry name" value="PKS_PP"/>
    <property type="match status" value="1"/>
</dbReference>
<accession>A0A8J3W6U1</accession>
<evidence type="ECO:0000313" key="8">
    <source>
        <dbReference type="Proteomes" id="UP000616724"/>
    </source>
</evidence>
<dbReference type="SUPFAM" id="SSF103473">
    <property type="entry name" value="MFS general substrate transporter"/>
    <property type="match status" value="1"/>
</dbReference>
<dbReference type="InterPro" id="IPR006162">
    <property type="entry name" value="Ppantetheine_attach_site"/>
</dbReference>
<dbReference type="GO" id="GO:0044550">
    <property type="term" value="P:secondary metabolite biosynthetic process"/>
    <property type="evidence" value="ECO:0007669"/>
    <property type="project" value="TreeGrafter"/>
</dbReference>
<feature type="transmembrane region" description="Helical" evidence="5">
    <location>
        <begin position="1731"/>
        <end position="1755"/>
    </location>
</feature>
<dbReference type="Gene3D" id="1.20.1250.20">
    <property type="entry name" value="MFS general substrate transporter like domains"/>
    <property type="match status" value="1"/>
</dbReference>
<dbReference type="Pfam" id="PF13193">
    <property type="entry name" value="AMP-binding_C"/>
    <property type="match status" value="1"/>
</dbReference>
<dbReference type="Gene3D" id="3.30.559.10">
    <property type="entry name" value="Chloramphenicol acetyltransferase-like domain"/>
    <property type="match status" value="1"/>
</dbReference>
<dbReference type="Proteomes" id="UP000616724">
    <property type="component" value="Unassembled WGS sequence"/>
</dbReference>
<dbReference type="InterPro" id="IPR045851">
    <property type="entry name" value="AMP-bd_C_sf"/>
</dbReference>
<dbReference type="Gene3D" id="3.30.559.30">
    <property type="entry name" value="Nonribosomal peptide synthetase, condensation domain"/>
    <property type="match status" value="1"/>
</dbReference>
<evidence type="ECO:0000256" key="2">
    <source>
        <dbReference type="ARBA" id="ARBA00022450"/>
    </source>
</evidence>
<dbReference type="PROSITE" id="PS50075">
    <property type="entry name" value="CARRIER"/>
    <property type="match status" value="1"/>
</dbReference>
<sequence>MTTLSAAKKALLAQRLRGGLAAPAPPSIPPRPAGAESLPLTSGQERIWFLDQLDPGDSAFAMSLAQRWRGPLDVPALREAFDRIVARHEILRTRFVDEDGSPVQIVDPPSPLGVEYLETTEAGAPALIAERVAAPFDLGTGPLLRVALLRLAEDDHVLSLVCHHIIADGVSVNLLMRELAVLYRASLKGGHAGGGLPDGELPNGELPNGELPNGELSDGELSDRELPDREPSPLEPLAVQYADYALWQREQLRGEEARRSLEYWCEQLADAPVLDLPTDRPRPPVQTSEGDTLSRRLDAGTAARLEGLAADEGCTLFMALLAAYQTLLMRHTGQKDVCVGSPTGGRARLELEPLIGFFLNTLVLRGDLTGDPTFRELLGRTRTVAMDAFTHQEIPFERVMADLKVERDLSRSALFQTMLVVHTQDDPRQASDMEGLTVEGFDTGYTAAKFEVTLEAWRDPDGLTLGFGYRSDLFDRSTMEALADRFVRLLHAVTADPEIRLSAVDLLGEEERARLLAWGTGPAGSAVPAATGPAVTDSAEFTQPVELVEPVELAELAADGSSGAGAAGRETVPGMIAATVAAFPRATALSHGGVRLTYADLDARSDRLARALREAGAGPESIVGVCLDRSPELIVTLLAVWKAGAAYLPLDPAYPAERLAYMLADSSARILVGTPDADGAPGAGDASSGTGGTHRTNGASGVDGVPAGVLRLDPGAEPRESGGELPPPDPGRAAYVIYTSGSTGRPKGVLITHGALAARVRWMREAYGLGPADRVLQFASVSFDTHVEEVYPCLTTGGTLTLLPSGGEFLPDFLATAEGAELTVLDLPTPYWHELAADIDAIAWPPGLRLTILGADQAQPWAVRAWHRRFGGAVRLVNTYGPTETTVIATCAELRDSDERPPIGRPIAETSLYVLDEAGDLVPAGVPGELYIGGAGLARGYLDRPDLTAERFPVLAGERLYRTGDRVRWRADGQLEFLGRFDDQVKLRGYRIELGEIESRLLEAPGVAQAVVVVDRDALVAYVVGDAEPARLRERLAEGVPAYMVPKAVVVLDRLPLTPNGKLDRRALPAPEAERREPADVPATETERVIAEIWSQVLGIEAVGAEEDFFDLGGHSLSATKAIARMRRELGDGVSLMDLFRNPTVRRLAALVDRPDDGDGSGRPLLHELTPPRPPGTETITYVCVPYGGASALVYRPLAEALPEGHRLLAVAVPGNDLGLEEEPLPVEELAGRCAEEIIRRVSGPLVLYGHSSVGSALTVEIARRVEAAGRDLEAVCIGAAFPFTKPRGRLMRGLSRLARASAVSSDRAYGNWLASMGVDLSDLEPEHALRIVRNMRREAERAEEYFTGVVDAAVERLRAPLITLVGDRDPATEFYEERYREWHFLTDTSVLVVIREAGHFFLKYRTAELARILTEAPSFGSAPELEAVPAGPDGEVWPSAPAAETAAAGTAARAGEIGEAGAVAQGGKPAEPAESIELAELGAAGVTWRLAGVSRRGRSVGAPGGPEESGEASQPGMRRFAAVAAGQLVSILGSALTEFAVPIWVYQTTGSVANFTLFAVLALVPGLLVTPFAGAIVDRMDRRRVMLAGDIGAAGSQLVLGLLLWTGNLQVWHVYLPLVTLSVSLTFQRLAYASAIPQLVPKRLLGHANGIVQMVNSSAHLVVPLVAVGLMSVIGLEGIVAFDVISYVFAIGTLLFVRFPAAMAWRRRETLLSEIAGGFRYSWGNSGFRAMLLFFAGLNVFLSPLFLMVTPLVLSFATLDDVGRVAFASGTAGFLGGLIMSVWGGPRVLRMRGVLLFTLALGGCALVTGLRADLVVVGAGAFGMTLCLTLLNGIYATIVQVKVPQRFHGRVFAMNTVISWSTLPIGYGVVAPVVSSLLEPLLAEGGALASTAGALIGTGPGRGIGLMYVLFAGCIAATALIALRTRALSGFDHQIPDAIADDLVGARTVAASRRASAG</sequence>
<dbReference type="Pfam" id="PF00501">
    <property type="entry name" value="AMP-binding"/>
    <property type="match status" value="1"/>
</dbReference>
<dbReference type="Pfam" id="PF00975">
    <property type="entry name" value="Thioesterase"/>
    <property type="match status" value="1"/>
</dbReference>
<dbReference type="InterPro" id="IPR025110">
    <property type="entry name" value="AMP-bd_C"/>
</dbReference>
<dbReference type="Gene3D" id="2.30.38.10">
    <property type="entry name" value="Luciferase, Domain 3"/>
    <property type="match status" value="1"/>
</dbReference>
<dbReference type="GO" id="GO:0005829">
    <property type="term" value="C:cytosol"/>
    <property type="evidence" value="ECO:0007669"/>
    <property type="project" value="TreeGrafter"/>
</dbReference>
<dbReference type="FunFam" id="1.10.1200.10:FF:000016">
    <property type="entry name" value="Non-ribosomal peptide synthase"/>
    <property type="match status" value="1"/>
</dbReference>
<name>A0A8J3W6U1_9ACTN</name>
<dbReference type="Pfam" id="PF07690">
    <property type="entry name" value="MFS_1"/>
    <property type="match status" value="1"/>
</dbReference>
<keyword evidence="5" id="KW-0472">Membrane</keyword>
<feature type="region of interest" description="Disordered" evidence="4">
    <location>
        <begin position="1153"/>
        <end position="1172"/>
    </location>
</feature>
<feature type="transmembrane region" description="Helical" evidence="5">
    <location>
        <begin position="1586"/>
        <end position="1607"/>
    </location>
</feature>
<organism evidence="7 8">
    <name type="scientific">Planobispora longispora</name>
    <dbReference type="NCBI Taxonomy" id="28887"/>
    <lineage>
        <taxon>Bacteria</taxon>
        <taxon>Bacillati</taxon>
        <taxon>Actinomycetota</taxon>
        <taxon>Actinomycetes</taxon>
        <taxon>Streptosporangiales</taxon>
        <taxon>Streptosporangiaceae</taxon>
        <taxon>Planobispora</taxon>
    </lineage>
</organism>
<dbReference type="InterPro" id="IPR036259">
    <property type="entry name" value="MFS_trans_sf"/>
</dbReference>
<feature type="domain" description="Carrier" evidence="6">
    <location>
        <begin position="1081"/>
        <end position="1156"/>
    </location>
</feature>
<feature type="transmembrane region" description="Helical" evidence="5">
    <location>
        <begin position="1680"/>
        <end position="1700"/>
    </location>
</feature>
<gene>
    <name evidence="7" type="ORF">Plo01_53180</name>
</gene>
<evidence type="ECO:0000256" key="4">
    <source>
        <dbReference type="SAM" id="MobiDB-lite"/>
    </source>
</evidence>
<dbReference type="Pfam" id="PF00550">
    <property type="entry name" value="PP-binding"/>
    <property type="match status" value="1"/>
</dbReference>
<dbReference type="PANTHER" id="PTHR45527:SF1">
    <property type="entry name" value="FATTY ACID SYNTHASE"/>
    <property type="match status" value="1"/>
</dbReference>
<dbReference type="InterPro" id="IPR010071">
    <property type="entry name" value="AA_adenyl_dom"/>
</dbReference>
<feature type="transmembrane region" description="Helical" evidence="5">
    <location>
        <begin position="1906"/>
        <end position="1924"/>
    </location>
</feature>
<dbReference type="InterPro" id="IPR023213">
    <property type="entry name" value="CAT-like_dom_sf"/>
</dbReference>
<dbReference type="Gene3D" id="1.10.1200.10">
    <property type="entry name" value="ACP-like"/>
    <property type="match status" value="1"/>
</dbReference>
<feature type="transmembrane region" description="Helical" evidence="5">
    <location>
        <begin position="1645"/>
        <end position="1668"/>
    </location>
</feature>
<dbReference type="GO" id="GO:0072330">
    <property type="term" value="P:monocarboxylic acid biosynthetic process"/>
    <property type="evidence" value="ECO:0007669"/>
    <property type="project" value="UniProtKB-ARBA"/>
</dbReference>
<feature type="transmembrane region" description="Helical" evidence="5">
    <location>
        <begin position="1767"/>
        <end position="1787"/>
    </location>
</feature>
<dbReference type="InterPro" id="IPR020806">
    <property type="entry name" value="PKS_PP-bd"/>
</dbReference>
<dbReference type="InterPro" id="IPR036736">
    <property type="entry name" value="ACP-like_sf"/>
</dbReference>
<evidence type="ECO:0000256" key="1">
    <source>
        <dbReference type="ARBA" id="ARBA00001957"/>
    </source>
</evidence>
<dbReference type="GO" id="GO:0031177">
    <property type="term" value="F:phosphopantetheine binding"/>
    <property type="evidence" value="ECO:0007669"/>
    <property type="project" value="InterPro"/>
</dbReference>
<feature type="compositionally biased region" description="Basic and acidic residues" evidence="4">
    <location>
        <begin position="221"/>
        <end position="232"/>
    </location>
</feature>
<feature type="transmembrane region" description="Helical" evidence="5">
    <location>
        <begin position="1553"/>
        <end position="1574"/>
    </location>
</feature>
<feature type="compositionally biased region" description="Low complexity" evidence="4">
    <location>
        <begin position="675"/>
        <end position="688"/>
    </location>
</feature>
<reference evidence="7 8" key="1">
    <citation type="submission" date="2021-01" db="EMBL/GenBank/DDBJ databases">
        <title>Whole genome shotgun sequence of Planobispora longispora NBRC 13918.</title>
        <authorList>
            <person name="Komaki H."/>
            <person name="Tamura T."/>
        </authorList>
    </citation>
    <scope>NUCLEOTIDE SEQUENCE [LARGE SCALE GENOMIC DNA]</scope>
    <source>
        <strain evidence="7 8">NBRC 13918</strain>
    </source>
</reference>
<evidence type="ECO:0000256" key="3">
    <source>
        <dbReference type="ARBA" id="ARBA00022553"/>
    </source>
</evidence>
<feature type="region of interest" description="Disordered" evidence="4">
    <location>
        <begin position="192"/>
        <end position="234"/>
    </location>
</feature>
<keyword evidence="3" id="KW-0597">Phosphoprotein</keyword>
<dbReference type="FunFam" id="3.30.300.30:FF:000010">
    <property type="entry name" value="Enterobactin synthetase component F"/>
    <property type="match status" value="1"/>
</dbReference>
<proteinExistence type="predicted"/>
<dbReference type="CDD" id="cd19531">
    <property type="entry name" value="LCL_NRPS-like"/>
    <property type="match status" value="1"/>
</dbReference>
<dbReference type="NCBIfam" id="TIGR01733">
    <property type="entry name" value="AA-adenyl-dom"/>
    <property type="match status" value="1"/>
</dbReference>
<evidence type="ECO:0000259" key="6">
    <source>
        <dbReference type="PROSITE" id="PS50075"/>
    </source>
</evidence>
<comment type="caution">
    <text evidence="7">The sequence shown here is derived from an EMBL/GenBank/DDBJ whole genome shotgun (WGS) entry which is preliminary data.</text>
</comment>
<dbReference type="SUPFAM" id="SSF52777">
    <property type="entry name" value="CoA-dependent acyltransferases"/>
    <property type="match status" value="2"/>
</dbReference>
<dbReference type="InterPro" id="IPR001031">
    <property type="entry name" value="Thioesterase"/>
</dbReference>
<feature type="transmembrane region" description="Helical" evidence="5">
    <location>
        <begin position="1794"/>
        <end position="1811"/>
    </location>
</feature>
<dbReference type="RefSeq" id="WP_203893373.1">
    <property type="nucleotide sequence ID" value="NZ_BOOH01000044.1"/>
</dbReference>
<dbReference type="GO" id="GO:0022857">
    <property type="term" value="F:transmembrane transporter activity"/>
    <property type="evidence" value="ECO:0007669"/>
    <property type="project" value="InterPro"/>
</dbReference>
<dbReference type="FunFam" id="3.40.50.980:FF:000001">
    <property type="entry name" value="Non-ribosomal peptide synthetase"/>
    <property type="match status" value="1"/>
</dbReference>
<comment type="cofactor">
    <cofactor evidence="1">
        <name>pantetheine 4'-phosphate</name>
        <dbReference type="ChEBI" id="CHEBI:47942"/>
    </cofactor>
</comment>
<dbReference type="InterPro" id="IPR001242">
    <property type="entry name" value="Condensation_dom"/>
</dbReference>
<dbReference type="EMBL" id="BOOH01000044">
    <property type="protein sequence ID" value="GIH78889.1"/>
    <property type="molecule type" value="Genomic_DNA"/>
</dbReference>
<dbReference type="SUPFAM" id="SSF56801">
    <property type="entry name" value="Acetyl-CoA synthetase-like"/>
    <property type="match status" value="1"/>
</dbReference>
<dbReference type="PANTHER" id="PTHR45527">
    <property type="entry name" value="NONRIBOSOMAL PEPTIDE SYNTHETASE"/>
    <property type="match status" value="1"/>
</dbReference>
<dbReference type="InterPro" id="IPR029058">
    <property type="entry name" value="AB_hydrolase_fold"/>
</dbReference>
<feature type="transmembrane region" description="Helical" evidence="5">
    <location>
        <begin position="1613"/>
        <end position="1633"/>
    </location>
</feature>
<dbReference type="InterPro" id="IPR011701">
    <property type="entry name" value="MFS"/>
</dbReference>
<dbReference type="PROSITE" id="PS00012">
    <property type="entry name" value="PHOSPHOPANTETHEINE"/>
    <property type="match status" value="1"/>
</dbReference>
<dbReference type="PROSITE" id="PS00455">
    <property type="entry name" value="AMP_BINDING"/>
    <property type="match status" value="1"/>
</dbReference>
<feature type="transmembrane region" description="Helical" evidence="5">
    <location>
        <begin position="1852"/>
        <end position="1875"/>
    </location>
</feature>
<dbReference type="GO" id="GO:0003824">
    <property type="term" value="F:catalytic activity"/>
    <property type="evidence" value="ECO:0007669"/>
    <property type="project" value="InterPro"/>
</dbReference>
<keyword evidence="5" id="KW-0812">Transmembrane</keyword>
<dbReference type="InterPro" id="IPR020845">
    <property type="entry name" value="AMP-binding_CS"/>
</dbReference>